<comment type="caution">
    <text evidence="2">The sequence shown here is derived from an EMBL/GenBank/DDBJ whole genome shotgun (WGS) entry which is preliminary data.</text>
</comment>
<evidence type="ECO:0000256" key="1">
    <source>
        <dbReference type="SAM" id="MobiDB-lite"/>
    </source>
</evidence>
<dbReference type="EMBL" id="JAWJWF010000010">
    <property type="protein sequence ID" value="KAK6630058.1"/>
    <property type="molecule type" value="Genomic_DNA"/>
</dbReference>
<feature type="region of interest" description="Disordered" evidence="1">
    <location>
        <begin position="76"/>
        <end position="122"/>
    </location>
</feature>
<protein>
    <submittedName>
        <fullName evidence="2">Uncharacterized protein</fullName>
    </submittedName>
</protein>
<name>A0ABR1AW52_POLSC</name>
<keyword evidence="3" id="KW-1185">Reference proteome</keyword>
<proteinExistence type="predicted"/>
<feature type="compositionally biased region" description="Pro residues" evidence="1">
    <location>
        <begin position="16"/>
        <end position="28"/>
    </location>
</feature>
<feature type="compositionally biased region" description="Basic and acidic residues" evidence="1">
    <location>
        <begin position="88"/>
        <end position="122"/>
    </location>
</feature>
<sequence length="122" mass="13795">MVEREENRRGETSEQPPGPLVRPTPPPVVNAQAKSDGTSGIFGQVFEMGDINNPKRLPEGLQNEMRKENRVFDGWEEEGLSGGRRQRREGNGREESIVVKEVNEEEEGDRRGPETEGKTYMK</sequence>
<evidence type="ECO:0000313" key="2">
    <source>
        <dbReference type="EMBL" id="KAK6630058.1"/>
    </source>
</evidence>
<accession>A0ABR1AW52</accession>
<feature type="compositionally biased region" description="Basic and acidic residues" evidence="1">
    <location>
        <begin position="1"/>
        <end position="12"/>
    </location>
</feature>
<feature type="region of interest" description="Disordered" evidence="1">
    <location>
        <begin position="1"/>
        <end position="41"/>
    </location>
</feature>
<dbReference type="Proteomes" id="UP001359485">
    <property type="component" value="Unassembled WGS sequence"/>
</dbReference>
<gene>
    <name evidence="2" type="ORF">RUM44_005456</name>
</gene>
<evidence type="ECO:0000313" key="3">
    <source>
        <dbReference type="Proteomes" id="UP001359485"/>
    </source>
</evidence>
<reference evidence="2 3" key="1">
    <citation type="submission" date="2023-09" db="EMBL/GenBank/DDBJ databases">
        <title>Genomes of two closely related lineages of the louse Polyplax serrata with different host specificities.</title>
        <authorList>
            <person name="Martinu J."/>
            <person name="Tarabai H."/>
            <person name="Stefka J."/>
            <person name="Hypsa V."/>
        </authorList>
    </citation>
    <scope>NUCLEOTIDE SEQUENCE [LARGE SCALE GENOMIC DNA]</scope>
    <source>
        <strain evidence="2">98ZLc_SE</strain>
    </source>
</reference>
<organism evidence="2 3">
    <name type="scientific">Polyplax serrata</name>
    <name type="common">Common mouse louse</name>
    <dbReference type="NCBI Taxonomy" id="468196"/>
    <lineage>
        <taxon>Eukaryota</taxon>
        <taxon>Metazoa</taxon>
        <taxon>Ecdysozoa</taxon>
        <taxon>Arthropoda</taxon>
        <taxon>Hexapoda</taxon>
        <taxon>Insecta</taxon>
        <taxon>Pterygota</taxon>
        <taxon>Neoptera</taxon>
        <taxon>Paraneoptera</taxon>
        <taxon>Psocodea</taxon>
        <taxon>Troctomorpha</taxon>
        <taxon>Phthiraptera</taxon>
        <taxon>Anoplura</taxon>
        <taxon>Polyplacidae</taxon>
        <taxon>Polyplax</taxon>
    </lineage>
</organism>